<organism evidence="10 11">
    <name type="scientific">Paraburkholderia phenazinium</name>
    <dbReference type="NCBI Taxonomy" id="60549"/>
    <lineage>
        <taxon>Bacteria</taxon>
        <taxon>Pseudomonadati</taxon>
        <taxon>Pseudomonadota</taxon>
        <taxon>Betaproteobacteria</taxon>
        <taxon>Burkholderiales</taxon>
        <taxon>Burkholderiaceae</taxon>
        <taxon>Paraburkholderia</taxon>
    </lineage>
</organism>
<reference evidence="10 11" key="1">
    <citation type="submission" date="2016-10" db="EMBL/GenBank/DDBJ databases">
        <authorList>
            <person name="de Groot N.N."/>
        </authorList>
    </citation>
    <scope>NUCLEOTIDE SEQUENCE [LARGE SCALE GENOMIC DNA]</scope>
    <source>
        <strain evidence="10 11">LMG 2247</strain>
    </source>
</reference>
<dbReference type="InterPro" id="IPR051689">
    <property type="entry name" value="Sterol_desaturase/TMEM195"/>
</dbReference>
<protein>
    <submittedName>
        <fullName evidence="10">Sterol desaturase/sphingolipid hydroxylase, fatty acid hydroxylase superfamily</fullName>
    </submittedName>
</protein>
<evidence type="ECO:0000256" key="7">
    <source>
        <dbReference type="SAM" id="MobiDB-lite"/>
    </source>
</evidence>
<feature type="transmembrane region" description="Helical" evidence="8">
    <location>
        <begin position="6"/>
        <end position="25"/>
    </location>
</feature>
<dbReference type="GO" id="GO:0006643">
    <property type="term" value="P:membrane lipid metabolic process"/>
    <property type="evidence" value="ECO:0007669"/>
    <property type="project" value="TreeGrafter"/>
</dbReference>
<evidence type="ECO:0000256" key="4">
    <source>
        <dbReference type="ARBA" id="ARBA00023002"/>
    </source>
</evidence>
<evidence type="ECO:0000256" key="1">
    <source>
        <dbReference type="ARBA" id="ARBA00004127"/>
    </source>
</evidence>
<dbReference type="Proteomes" id="UP000199706">
    <property type="component" value="Unassembled WGS sequence"/>
</dbReference>
<dbReference type="GO" id="GO:0016020">
    <property type="term" value="C:membrane"/>
    <property type="evidence" value="ECO:0007669"/>
    <property type="project" value="GOC"/>
</dbReference>
<feature type="region of interest" description="Disordered" evidence="7">
    <location>
        <begin position="292"/>
        <end position="326"/>
    </location>
</feature>
<dbReference type="GO" id="GO:0050479">
    <property type="term" value="F:glyceryl-ether monooxygenase activity"/>
    <property type="evidence" value="ECO:0007669"/>
    <property type="project" value="TreeGrafter"/>
</dbReference>
<name>A0A1G7XCF1_9BURK</name>
<feature type="compositionally biased region" description="Basic and acidic residues" evidence="7">
    <location>
        <begin position="292"/>
        <end position="304"/>
    </location>
</feature>
<accession>A0A1G7XCF1</accession>
<keyword evidence="6 8" id="KW-0472">Membrane</keyword>
<gene>
    <name evidence="10" type="ORF">SAMN05216466_105287</name>
</gene>
<evidence type="ECO:0000256" key="3">
    <source>
        <dbReference type="ARBA" id="ARBA00022989"/>
    </source>
</evidence>
<evidence type="ECO:0000313" key="11">
    <source>
        <dbReference type="Proteomes" id="UP000199706"/>
    </source>
</evidence>
<evidence type="ECO:0000256" key="8">
    <source>
        <dbReference type="SAM" id="Phobius"/>
    </source>
</evidence>
<dbReference type="GO" id="GO:0012505">
    <property type="term" value="C:endomembrane system"/>
    <property type="evidence" value="ECO:0007669"/>
    <property type="project" value="UniProtKB-SubCell"/>
</dbReference>
<feature type="transmembrane region" description="Helical" evidence="8">
    <location>
        <begin position="80"/>
        <end position="100"/>
    </location>
</feature>
<dbReference type="PANTHER" id="PTHR21624">
    <property type="entry name" value="STEROL DESATURASE-RELATED PROTEIN"/>
    <property type="match status" value="1"/>
</dbReference>
<dbReference type="GO" id="GO:0005506">
    <property type="term" value="F:iron ion binding"/>
    <property type="evidence" value="ECO:0007669"/>
    <property type="project" value="InterPro"/>
</dbReference>
<dbReference type="GO" id="GO:0008610">
    <property type="term" value="P:lipid biosynthetic process"/>
    <property type="evidence" value="ECO:0007669"/>
    <property type="project" value="InterPro"/>
</dbReference>
<comment type="subcellular location">
    <subcellularLocation>
        <location evidence="1">Endomembrane system</location>
        <topology evidence="1">Multi-pass membrane protein</topology>
    </subcellularLocation>
</comment>
<sequence length="326" mass="37583">MQFDAELLLLAMAPVFLACIGWEAWHLHRTRPQASLYSWRDTLCNAALALMQQAADKLAWLAIIPVYAYCFNHFRVYTWHAGWVSFVVLFVAQDLLYYVFHRCSHRVRWLWAAHVVHHSSERMNFSTAFRQSLMYPIAGMWVFWIPLAFLGFPPKQIVAIVLINLGFQFFVHTQAIGKLGWLEYVLNTPSIHRVHHARNDRYIDRNYAGVLVIWDRLFGSYVEEDAHDAPVYGIVEPLHTYNPLKATFHEWASMGADFLRVQGWRNKLRALFAPPAWAAEYHAALAAEAGGHDLDEHSEQRPSEPADVSANHRAAFQTQRESGKIL</sequence>
<dbReference type="PANTHER" id="PTHR21624:SF1">
    <property type="entry name" value="ALKYLGLYCEROL MONOOXYGENASE"/>
    <property type="match status" value="1"/>
</dbReference>
<dbReference type="Pfam" id="PF04116">
    <property type="entry name" value="FA_hydroxylase"/>
    <property type="match status" value="1"/>
</dbReference>
<dbReference type="EMBL" id="FNCJ01000005">
    <property type="protein sequence ID" value="SDG81781.1"/>
    <property type="molecule type" value="Genomic_DNA"/>
</dbReference>
<feature type="transmembrane region" description="Helical" evidence="8">
    <location>
        <begin position="132"/>
        <end position="151"/>
    </location>
</feature>
<evidence type="ECO:0000256" key="6">
    <source>
        <dbReference type="ARBA" id="ARBA00023136"/>
    </source>
</evidence>
<evidence type="ECO:0000256" key="2">
    <source>
        <dbReference type="ARBA" id="ARBA00022692"/>
    </source>
</evidence>
<dbReference type="RefSeq" id="WP_090685121.1">
    <property type="nucleotide sequence ID" value="NZ_CADERL010000001.1"/>
</dbReference>
<evidence type="ECO:0000259" key="9">
    <source>
        <dbReference type="Pfam" id="PF04116"/>
    </source>
</evidence>
<dbReference type="AlphaFoldDB" id="A0A1G7XCF1"/>
<keyword evidence="5" id="KW-0443">Lipid metabolism</keyword>
<dbReference type="OrthoDB" id="9770329at2"/>
<keyword evidence="2 8" id="KW-0812">Transmembrane</keyword>
<proteinExistence type="predicted"/>
<evidence type="ECO:0000256" key="5">
    <source>
        <dbReference type="ARBA" id="ARBA00023098"/>
    </source>
</evidence>
<keyword evidence="4" id="KW-0560">Oxidoreductase</keyword>
<evidence type="ECO:0000313" key="10">
    <source>
        <dbReference type="EMBL" id="SDG81781.1"/>
    </source>
</evidence>
<keyword evidence="3 8" id="KW-1133">Transmembrane helix</keyword>
<dbReference type="InterPro" id="IPR006694">
    <property type="entry name" value="Fatty_acid_hydroxylase"/>
</dbReference>
<feature type="domain" description="Fatty acid hydroxylase" evidence="9">
    <location>
        <begin position="86"/>
        <end position="220"/>
    </location>
</feature>